<dbReference type="SUPFAM" id="SSF57756">
    <property type="entry name" value="Retrovirus zinc finger-like domains"/>
    <property type="match status" value="1"/>
</dbReference>
<dbReference type="PANTHER" id="PTHR47592:SF29">
    <property type="entry name" value="ZINC FINGER, CCHC-TYPE"/>
    <property type="match status" value="1"/>
</dbReference>
<sequence>MIRGDSVKDMTSKFEKLNKFEGQDFRRWQKKMHFLRTTLKVVYVMSTPMPVLPESIEDEPLEATKRRSKWENDDYICRGHILNGMSDSLFDIYQNFESTKELWDSLESKYMAEDASSKKFLVSNFMGYKMIDSRSVMEQYHEMLRIMGQFAQHNLKMDEAIVVAVIIDKLPPSWKDFKHNLKHNKEELTLTQLGSHLRIEESLRTQELDNNPKGKNQVGSSSVNMFKGKDEKSNNKKAKVVCWNCNKPGHFKKDCRLRKMNKDGAGPSGSKDPEKQQAFYVQDDNVAWWVDSGATSHVCKDQYWFKDFQPINDGSVVKMGNVATEPIKGIGSVLLTFTSGKCLCVNNVLYVPGIRKNLVSEIILNNCGYKHVLESDKYILSRHGSFMGFRYVCNGMIRLNINYPFIDNSICMASTSTSNNFNKYEL</sequence>
<protein>
    <recommendedName>
        <fullName evidence="3">CCHC-type domain-containing protein</fullName>
    </recommendedName>
</protein>
<keyword evidence="5" id="KW-1185">Reference proteome</keyword>
<dbReference type="PANTHER" id="PTHR47592">
    <property type="entry name" value="PBF68 PROTEIN"/>
    <property type="match status" value="1"/>
</dbReference>
<keyword evidence="1" id="KW-0479">Metal-binding</keyword>
<evidence type="ECO:0000256" key="1">
    <source>
        <dbReference type="PROSITE-ProRule" id="PRU00047"/>
    </source>
</evidence>
<dbReference type="AlphaFoldDB" id="A0A9R1WIE3"/>
<organism evidence="4 5">
    <name type="scientific">Lactuca sativa</name>
    <name type="common">Garden lettuce</name>
    <dbReference type="NCBI Taxonomy" id="4236"/>
    <lineage>
        <taxon>Eukaryota</taxon>
        <taxon>Viridiplantae</taxon>
        <taxon>Streptophyta</taxon>
        <taxon>Embryophyta</taxon>
        <taxon>Tracheophyta</taxon>
        <taxon>Spermatophyta</taxon>
        <taxon>Magnoliopsida</taxon>
        <taxon>eudicotyledons</taxon>
        <taxon>Gunneridae</taxon>
        <taxon>Pentapetalae</taxon>
        <taxon>asterids</taxon>
        <taxon>campanulids</taxon>
        <taxon>Asterales</taxon>
        <taxon>Asteraceae</taxon>
        <taxon>Cichorioideae</taxon>
        <taxon>Cichorieae</taxon>
        <taxon>Lactucinae</taxon>
        <taxon>Lactuca</taxon>
    </lineage>
</organism>
<dbReference type="Proteomes" id="UP000235145">
    <property type="component" value="Unassembled WGS sequence"/>
</dbReference>
<evidence type="ECO:0000256" key="2">
    <source>
        <dbReference type="SAM" id="MobiDB-lite"/>
    </source>
</evidence>
<dbReference type="InterPro" id="IPR001878">
    <property type="entry name" value="Znf_CCHC"/>
</dbReference>
<feature type="compositionally biased region" description="Basic and acidic residues" evidence="2">
    <location>
        <begin position="203"/>
        <end position="212"/>
    </location>
</feature>
<dbReference type="Pfam" id="PF14223">
    <property type="entry name" value="Retrotran_gag_2"/>
    <property type="match status" value="1"/>
</dbReference>
<dbReference type="EMBL" id="NBSK02000001">
    <property type="protein sequence ID" value="KAJ0225976.1"/>
    <property type="molecule type" value="Genomic_DNA"/>
</dbReference>
<dbReference type="Pfam" id="PF00098">
    <property type="entry name" value="zf-CCHC"/>
    <property type="match status" value="1"/>
</dbReference>
<comment type="caution">
    <text evidence="4">The sequence shown here is derived from an EMBL/GenBank/DDBJ whole genome shotgun (WGS) entry which is preliminary data.</text>
</comment>
<reference evidence="4 5" key="1">
    <citation type="journal article" date="2017" name="Nat. Commun.">
        <title>Genome assembly with in vitro proximity ligation data and whole-genome triplication in lettuce.</title>
        <authorList>
            <person name="Reyes-Chin-Wo S."/>
            <person name="Wang Z."/>
            <person name="Yang X."/>
            <person name="Kozik A."/>
            <person name="Arikit S."/>
            <person name="Song C."/>
            <person name="Xia L."/>
            <person name="Froenicke L."/>
            <person name="Lavelle D.O."/>
            <person name="Truco M.J."/>
            <person name="Xia R."/>
            <person name="Zhu S."/>
            <person name="Xu C."/>
            <person name="Xu H."/>
            <person name="Xu X."/>
            <person name="Cox K."/>
            <person name="Korf I."/>
            <person name="Meyers B.C."/>
            <person name="Michelmore R.W."/>
        </authorList>
    </citation>
    <scope>NUCLEOTIDE SEQUENCE [LARGE SCALE GENOMIC DNA]</scope>
    <source>
        <strain evidence="5">cv. Salinas</strain>
        <tissue evidence="4">Seedlings</tissue>
    </source>
</reference>
<feature type="domain" description="CCHC-type" evidence="3">
    <location>
        <begin position="242"/>
        <end position="256"/>
    </location>
</feature>
<dbReference type="GO" id="GO:0008270">
    <property type="term" value="F:zinc ion binding"/>
    <property type="evidence" value="ECO:0007669"/>
    <property type="project" value="UniProtKB-KW"/>
</dbReference>
<dbReference type="Gene3D" id="4.10.60.10">
    <property type="entry name" value="Zinc finger, CCHC-type"/>
    <property type="match status" value="1"/>
</dbReference>
<accession>A0A9R1WIE3</accession>
<name>A0A9R1WIE3_LACSA</name>
<evidence type="ECO:0000259" key="3">
    <source>
        <dbReference type="PROSITE" id="PS50158"/>
    </source>
</evidence>
<feature type="region of interest" description="Disordered" evidence="2">
    <location>
        <begin position="203"/>
        <end position="232"/>
    </location>
</feature>
<evidence type="ECO:0000313" key="5">
    <source>
        <dbReference type="Proteomes" id="UP000235145"/>
    </source>
</evidence>
<keyword evidence="1" id="KW-0862">Zinc</keyword>
<dbReference type="Pfam" id="PF22936">
    <property type="entry name" value="Pol_BBD"/>
    <property type="match status" value="1"/>
</dbReference>
<keyword evidence="1" id="KW-0863">Zinc-finger</keyword>
<feature type="compositionally biased region" description="Polar residues" evidence="2">
    <location>
        <begin position="213"/>
        <end position="224"/>
    </location>
</feature>
<dbReference type="SMART" id="SM00343">
    <property type="entry name" value="ZnF_C2HC"/>
    <property type="match status" value="1"/>
</dbReference>
<dbReference type="InterPro" id="IPR054722">
    <property type="entry name" value="PolX-like_BBD"/>
</dbReference>
<gene>
    <name evidence="4" type="ORF">LSAT_V11C100017260</name>
</gene>
<dbReference type="GO" id="GO:0003676">
    <property type="term" value="F:nucleic acid binding"/>
    <property type="evidence" value="ECO:0007669"/>
    <property type="project" value="InterPro"/>
</dbReference>
<dbReference type="InterPro" id="IPR036875">
    <property type="entry name" value="Znf_CCHC_sf"/>
</dbReference>
<dbReference type="PROSITE" id="PS50158">
    <property type="entry name" value="ZF_CCHC"/>
    <property type="match status" value="1"/>
</dbReference>
<proteinExistence type="predicted"/>
<evidence type="ECO:0000313" key="4">
    <source>
        <dbReference type="EMBL" id="KAJ0225976.1"/>
    </source>
</evidence>